<dbReference type="GO" id="GO:0006388">
    <property type="term" value="P:tRNA splicing, via endonucleolytic cleavage and ligation"/>
    <property type="evidence" value="ECO:0007669"/>
    <property type="project" value="TreeGrafter"/>
</dbReference>
<comment type="caution">
    <text evidence="8">The sequence shown here is derived from an EMBL/GenBank/DDBJ whole genome shotgun (WGS) entry which is preliminary data.</text>
</comment>
<evidence type="ECO:0000256" key="5">
    <source>
        <dbReference type="ARBA" id="ARBA00023027"/>
    </source>
</evidence>
<protein>
    <recommendedName>
        <fullName evidence="3">2'-phosphotransferase</fullName>
        <ecNumber evidence="3">2.7.1.160</ecNumber>
    </recommendedName>
</protein>
<feature type="region of interest" description="Disordered" evidence="7">
    <location>
        <begin position="146"/>
        <end position="166"/>
    </location>
</feature>
<dbReference type="EMBL" id="JAFIQS010000008">
    <property type="protein sequence ID" value="KAG5166752.1"/>
    <property type="molecule type" value="Genomic_DNA"/>
</dbReference>
<dbReference type="GO" id="GO:0000215">
    <property type="term" value="F:tRNA 2'-phosphotransferase activity"/>
    <property type="evidence" value="ECO:0007669"/>
    <property type="project" value="UniProtKB-EC"/>
</dbReference>
<dbReference type="PANTHER" id="PTHR12684:SF2">
    <property type="entry name" value="TRNA 2'-PHOSPHOTRANSFERASE 1"/>
    <property type="match status" value="1"/>
</dbReference>
<dbReference type="Gene3D" id="1.10.10.970">
    <property type="entry name" value="RNA 2'-phosphotransferase, Tpt1/KptA family, N-terminal domain"/>
    <property type="match status" value="1"/>
</dbReference>
<dbReference type="OrthoDB" id="419694at2759"/>
<dbReference type="InterPro" id="IPR042080">
    <property type="entry name" value="RNA_2'-PTrans_N"/>
</dbReference>
<evidence type="ECO:0000313" key="8">
    <source>
        <dbReference type="EMBL" id="KAG5166752.1"/>
    </source>
</evidence>
<dbReference type="AlphaFoldDB" id="A0A8H7XTU8"/>
<feature type="compositionally biased region" description="Basic and acidic residues" evidence="7">
    <location>
        <begin position="42"/>
        <end position="51"/>
    </location>
</feature>
<gene>
    <name evidence="8" type="ORF">JR316_008842</name>
</gene>
<keyword evidence="5" id="KW-0520">NAD</keyword>
<proteinExistence type="inferred from homology"/>
<comment type="catalytic activity">
    <reaction evidence="6">
        <text>2'-phospho-[ligated tRNA] + NAD(+) = mature tRNA + ADP-alpha-D-ribose 1'',2''-cyclic phosphate + nicotinamide</text>
        <dbReference type="Rhea" id="RHEA:23324"/>
        <dbReference type="Rhea" id="RHEA-COMP:11106"/>
        <dbReference type="Rhea" id="RHEA-COMP:11107"/>
        <dbReference type="ChEBI" id="CHEBI:17154"/>
        <dbReference type="ChEBI" id="CHEBI:57540"/>
        <dbReference type="ChEBI" id="CHEBI:76596"/>
        <dbReference type="ChEBI" id="CHEBI:82883"/>
        <dbReference type="ChEBI" id="CHEBI:85027"/>
        <dbReference type="EC" id="2.7.1.160"/>
    </reaction>
</comment>
<keyword evidence="4" id="KW-0808">Transferase</keyword>
<reference evidence="8" key="1">
    <citation type="submission" date="2021-02" db="EMBL/GenBank/DDBJ databases">
        <title>Psilocybe cubensis genome.</title>
        <authorList>
            <person name="Mckernan K.J."/>
            <person name="Crawford S."/>
            <person name="Trippe A."/>
            <person name="Kane L.T."/>
            <person name="Mclaughlin S."/>
        </authorList>
    </citation>
    <scope>NUCLEOTIDE SEQUENCE [LARGE SCALE GENOMIC DNA]</scope>
    <source>
        <strain evidence="8">MGC-MH-2018</strain>
    </source>
</reference>
<dbReference type="InterPro" id="IPR042081">
    <property type="entry name" value="RNA_2'-PTrans_C"/>
</dbReference>
<accession>A0A8H7XTU8</accession>
<comment type="function">
    <text evidence="1">Catalyzes the last step of tRNA splicing, the transfer of the splice junction 2'-phosphate from ligated tRNA to NAD to produce ADP-ribose 1''-2'' cyclic phosphate.</text>
</comment>
<dbReference type="EC" id="2.7.1.160" evidence="3"/>
<evidence type="ECO:0000256" key="3">
    <source>
        <dbReference type="ARBA" id="ARBA00012007"/>
    </source>
</evidence>
<evidence type="ECO:0000256" key="7">
    <source>
        <dbReference type="SAM" id="MobiDB-lite"/>
    </source>
</evidence>
<dbReference type="Pfam" id="PF01885">
    <property type="entry name" value="PTS_2-RNA"/>
    <property type="match status" value="1"/>
</dbReference>
<dbReference type="InterPro" id="IPR002745">
    <property type="entry name" value="Ptrans_KptA/Tpt1"/>
</dbReference>
<feature type="compositionally biased region" description="Polar residues" evidence="7">
    <location>
        <begin position="1"/>
        <end position="10"/>
    </location>
</feature>
<name>A0A8H7XTU8_PSICU</name>
<dbReference type="Gene3D" id="3.20.170.30">
    <property type="match status" value="1"/>
</dbReference>
<feature type="compositionally biased region" description="Low complexity" evidence="7">
    <location>
        <begin position="11"/>
        <end position="29"/>
    </location>
</feature>
<sequence>MDPTASDSLANLSISGQGGQSSNQKLNSNPGRDKREKGKAKSQKEVSKDGQKQTPKPNPSKSTKLRGLEKDSPEVRISKTLSWLLRHGAQGEGLAMRKDGYVKVSELLENPKLKAQTVDLERIKAMVKADSKQRYDLVLESPDGKKLKTYGDDSEPIPSVTPASESRTIDAEISNHTELHEGQVDKDQGIWWIKARQGHSIKTVQLELKPITSISDIPTGIAVHGTNRAAWQLISKQGLSKMKRNHIHLAQNVAGENVVSGMRTSSQVLIYIDIPKALEAGIKFWLSDNGVVLTEGDAHGILSKEFFSKVVDVKNGELKDWKNLTA</sequence>
<feature type="region of interest" description="Disordered" evidence="7">
    <location>
        <begin position="1"/>
        <end position="73"/>
    </location>
</feature>
<evidence type="ECO:0000256" key="6">
    <source>
        <dbReference type="ARBA" id="ARBA00047949"/>
    </source>
</evidence>
<feature type="compositionally biased region" description="Polar residues" evidence="7">
    <location>
        <begin position="52"/>
        <end position="62"/>
    </location>
</feature>
<organism evidence="8">
    <name type="scientific">Psilocybe cubensis</name>
    <name type="common">Psychedelic mushroom</name>
    <name type="synonym">Stropharia cubensis</name>
    <dbReference type="NCBI Taxonomy" id="181762"/>
    <lineage>
        <taxon>Eukaryota</taxon>
        <taxon>Fungi</taxon>
        <taxon>Dikarya</taxon>
        <taxon>Basidiomycota</taxon>
        <taxon>Agaricomycotina</taxon>
        <taxon>Agaricomycetes</taxon>
        <taxon>Agaricomycetidae</taxon>
        <taxon>Agaricales</taxon>
        <taxon>Agaricineae</taxon>
        <taxon>Strophariaceae</taxon>
        <taxon>Psilocybe</taxon>
    </lineage>
</organism>
<evidence type="ECO:0000256" key="2">
    <source>
        <dbReference type="ARBA" id="ARBA00009836"/>
    </source>
</evidence>
<dbReference type="PANTHER" id="PTHR12684">
    <property type="entry name" value="PUTATIVE PHOSPHOTRANSFERASE"/>
    <property type="match status" value="1"/>
</dbReference>
<comment type="similarity">
    <text evidence="2">Belongs to the KptA/TPT1 family.</text>
</comment>
<evidence type="ECO:0000256" key="1">
    <source>
        <dbReference type="ARBA" id="ARBA00003343"/>
    </source>
</evidence>
<evidence type="ECO:0000256" key="4">
    <source>
        <dbReference type="ARBA" id="ARBA00022679"/>
    </source>
</evidence>
<dbReference type="SUPFAM" id="SSF56399">
    <property type="entry name" value="ADP-ribosylation"/>
    <property type="match status" value="1"/>
</dbReference>